<proteinExistence type="predicted"/>
<dbReference type="AlphaFoldDB" id="A0A6J6MQH6"/>
<evidence type="ECO:0000313" key="1">
    <source>
        <dbReference type="EMBL" id="CAB4675204.1"/>
    </source>
</evidence>
<accession>A0A6J6MQH6</accession>
<dbReference type="EMBL" id="CAEZXF010000055">
    <property type="protein sequence ID" value="CAB4675204.1"/>
    <property type="molecule type" value="Genomic_DNA"/>
</dbReference>
<sequence>MSVSGELLRTLVLLFGLKLWWLAAITSPETYKARKLATVETPGDPGVPRTAATREILSIS</sequence>
<reference evidence="1" key="1">
    <citation type="submission" date="2020-05" db="EMBL/GenBank/DDBJ databases">
        <authorList>
            <person name="Chiriac C."/>
            <person name="Salcher M."/>
            <person name="Ghai R."/>
            <person name="Kavagutti S V."/>
        </authorList>
    </citation>
    <scope>NUCLEOTIDE SEQUENCE</scope>
</reference>
<protein>
    <submittedName>
        <fullName evidence="1">Unannotated protein</fullName>
    </submittedName>
</protein>
<gene>
    <name evidence="1" type="ORF">UFOPK2355_00302</name>
</gene>
<name>A0A6J6MQH6_9ZZZZ</name>
<organism evidence="1">
    <name type="scientific">freshwater metagenome</name>
    <dbReference type="NCBI Taxonomy" id="449393"/>
    <lineage>
        <taxon>unclassified sequences</taxon>
        <taxon>metagenomes</taxon>
        <taxon>ecological metagenomes</taxon>
    </lineage>
</organism>